<evidence type="ECO:0000313" key="2">
    <source>
        <dbReference type="EMBL" id="BBE49657.1"/>
    </source>
</evidence>
<evidence type="ECO:0008006" key="4">
    <source>
        <dbReference type="Google" id="ProtNLM"/>
    </source>
</evidence>
<keyword evidence="3" id="KW-1185">Reference proteome</keyword>
<feature type="chain" id="PRO_5017407850" description="SH3b domain-containing protein" evidence="1">
    <location>
        <begin position="23"/>
        <end position="148"/>
    </location>
</feature>
<evidence type="ECO:0000313" key="3">
    <source>
        <dbReference type="Proteomes" id="UP000033070"/>
    </source>
</evidence>
<keyword evidence="1" id="KW-0732">Signal</keyword>
<reference evidence="2 3" key="1">
    <citation type="submission" date="2018-06" db="EMBL/GenBank/DDBJ databases">
        <title>OYT1 Genome Sequencing.</title>
        <authorList>
            <person name="Kato S."/>
            <person name="Itoh T."/>
            <person name="Ohkuma M."/>
        </authorList>
    </citation>
    <scope>NUCLEOTIDE SEQUENCE [LARGE SCALE GENOMIC DNA]</scope>
    <source>
        <strain evidence="2 3">OYT1</strain>
    </source>
</reference>
<name>A0A2Z6G869_9PROT</name>
<dbReference type="OrthoDB" id="5297720at2"/>
<organism evidence="2 3">
    <name type="scientific">Ferriphaselus amnicola</name>
    <dbReference type="NCBI Taxonomy" id="1188319"/>
    <lineage>
        <taxon>Bacteria</taxon>
        <taxon>Pseudomonadati</taxon>
        <taxon>Pseudomonadota</taxon>
        <taxon>Betaproteobacteria</taxon>
        <taxon>Nitrosomonadales</taxon>
        <taxon>Gallionellaceae</taxon>
        <taxon>Ferriphaselus</taxon>
    </lineage>
</organism>
<proteinExistence type="predicted"/>
<protein>
    <recommendedName>
        <fullName evidence="4">SH3b domain-containing protein</fullName>
    </recommendedName>
</protein>
<dbReference type="InterPro" id="IPR010466">
    <property type="entry name" value="DUF1058"/>
</dbReference>
<sequence length="148" mass="16121">MIFAARLACFAGLLFTASGATALEYRSVGSHPAICYDFPQASSKKLAIASRGMPLEIVIDNGDWVKVRDSAGKMSWMESKALDKKRTLMVIAPMAEVRLSPDAGSSILFKVAQSVLLELKQNTETGWLEVRHPDGISGFIKSTEVWGE</sequence>
<dbReference type="Gene3D" id="2.30.30.40">
    <property type="entry name" value="SH3 Domains"/>
    <property type="match status" value="2"/>
</dbReference>
<dbReference type="Pfam" id="PF06347">
    <property type="entry name" value="SH3_4"/>
    <property type="match status" value="2"/>
</dbReference>
<accession>A0A2Z6G869</accession>
<feature type="signal peptide" evidence="1">
    <location>
        <begin position="1"/>
        <end position="22"/>
    </location>
</feature>
<dbReference type="RefSeq" id="WP_062627206.1">
    <property type="nucleotide sequence ID" value="NZ_AP018738.1"/>
</dbReference>
<dbReference type="Proteomes" id="UP000033070">
    <property type="component" value="Chromosome"/>
</dbReference>
<dbReference type="EMBL" id="AP018738">
    <property type="protein sequence ID" value="BBE49657.1"/>
    <property type="molecule type" value="Genomic_DNA"/>
</dbReference>
<dbReference type="KEGG" id="fam:OYT1_ch0081"/>
<dbReference type="STRING" id="1188319.OYT1_02088"/>
<evidence type="ECO:0000256" key="1">
    <source>
        <dbReference type="SAM" id="SignalP"/>
    </source>
</evidence>
<gene>
    <name evidence="2" type="ORF">OYT1_ch0081</name>
</gene>
<dbReference type="AlphaFoldDB" id="A0A2Z6G869"/>